<keyword evidence="2" id="KW-0614">Plasmid</keyword>
<name>A0A031JCB7_9SPHN</name>
<evidence type="ECO:0000313" key="2">
    <source>
        <dbReference type="EMBL" id="AOR79605.1"/>
    </source>
</evidence>
<dbReference type="KEGG" id="nre:BES08_22690"/>
<evidence type="ECO:0000256" key="1">
    <source>
        <dbReference type="SAM" id="MobiDB-lite"/>
    </source>
</evidence>
<dbReference type="EMBL" id="JFYZ01000064">
    <property type="protein sequence ID" value="EZP70907.1"/>
    <property type="molecule type" value="Genomic_DNA"/>
</dbReference>
<geneLocation type="plasmid" evidence="2 5">
    <name>pSA1</name>
</geneLocation>
<evidence type="ECO:0000313" key="5">
    <source>
        <dbReference type="Proteomes" id="UP000094626"/>
    </source>
</evidence>
<reference evidence="5" key="3">
    <citation type="journal article" date="2017" name="J. Biotechnol.">
        <title>Complete genome sequence of Novosphingobium resinovorum SA1, a versatile xenobiotic-degrading bacterium capable of utilizing sulfanilic acid.</title>
        <authorList>
            <person name="Hegedus B."/>
            <person name="Kos P.B."/>
            <person name="Balint B."/>
            <person name="Maroti G."/>
            <person name="Gan H.M."/>
            <person name="Perei K."/>
            <person name="Rakhely G."/>
        </authorList>
    </citation>
    <scope>NUCLEOTIDE SEQUENCE [LARGE SCALE GENOMIC DNA]</scope>
    <source>
        <strain evidence="5">SA1</strain>
    </source>
</reference>
<organism evidence="3 4">
    <name type="scientific">Novosphingobium resinovorum</name>
    <dbReference type="NCBI Taxonomy" id="158500"/>
    <lineage>
        <taxon>Bacteria</taxon>
        <taxon>Pseudomonadati</taxon>
        <taxon>Pseudomonadota</taxon>
        <taxon>Alphaproteobacteria</taxon>
        <taxon>Sphingomonadales</taxon>
        <taxon>Sphingomonadaceae</taxon>
        <taxon>Novosphingobium</taxon>
    </lineage>
</organism>
<protein>
    <submittedName>
        <fullName evidence="3">Uncharacterized protein</fullName>
    </submittedName>
</protein>
<dbReference type="OrthoDB" id="9892307at2"/>
<sequence length="139" mass="15229">MIHVAKLSPIEKLAIDLIRGCRPARLGSDDCRDFVRLARAAKGAGMVISALDCPYLGDDEATLLGCLALLQRQRAILALDLDPQLLRHLARGAERLAGYGGRLEYRNVARISPGGSTRRKRAWRSRNAPAPTVAQDHLH</sequence>
<reference evidence="3 4" key="1">
    <citation type="submission" date="2014-03" db="EMBL/GenBank/DDBJ databases">
        <title>Whole genome sequence of Novosphingobium resinovorum KF1.</title>
        <authorList>
            <person name="Gan H.M."/>
            <person name="Gan H.Y."/>
            <person name="Chew T.H."/>
            <person name="Savka M.A."/>
        </authorList>
    </citation>
    <scope>NUCLEOTIDE SEQUENCE [LARGE SCALE GENOMIC DNA]</scope>
    <source>
        <strain evidence="3 4">KF1</strain>
    </source>
</reference>
<dbReference type="RefSeq" id="WP_036530345.1">
    <property type="nucleotide sequence ID" value="NZ_CP017076.1"/>
</dbReference>
<proteinExistence type="predicted"/>
<reference evidence="2" key="2">
    <citation type="submission" date="2016-08" db="EMBL/GenBank/DDBJ databases">
        <authorList>
            <person name="Seilhamer J.J."/>
        </authorList>
    </citation>
    <scope>NUCLEOTIDE SEQUENCE [LARGE SCALE GENOMIC DNA]</scope>
    <source>
        <strain evidence="2">SA1</strain>
        <plasmid evidence="2">pSA1</plasmid>
    </source>
</reference>
<dbReference type="Proteomes" id="UP000094626">
    <property type="component" value="Plasmid pSA1"/>
</dbReference>
<evidence type="ECO:0000313" key="4">
    <source>
        <dbReference type="Proteomes" id="UP000024329"/>
    </source>
</evidence>
<keyword evidence="5" id="KW-1185">Reference proteome</keyword>
<dbReference type="AlphaFoldDB" id="A0A031JCB7"/>
<dbReference type="Proteomes" id="UP000024329">
    <property type="component" value="Unassembled WGS sequence"/>
</dbReference>
<feature type="region of interest" description="Disordered" evidence="1">
    <location>
        <begin position="114"/>
        <end position="139"/>
    </location>
</feature>
<dbReference type="PATRIC" id="fig|158500.4.peg.5425"/>
<evidence type="ECO:0000313" key="3">
    <source>
        <dbReference type="EMBL" id="EZP70907.1"/>
    </source>
</evidence>
<dbReference type="EMBL" id="CP017076">
    <property type="protein sequence ID" value="AOR79605.1"/>
    <property type="molecule type" value="Genomic_DNA"/>
</dbReference>
<gene>
    <name evidence="2" type="ORF">BES08_22690</name>
    <name evidence="3" type="ORF">BV97_05353</name>
</gene>
<accession>A0A031JCB7</accession>